<evidence type="ECO:0000313" key="3">
    <source>
        <dbReference type="Proteomes" id="UP000030351"/>
    </source>
</evidence>
<name>A0A0A3YMD3_9GAMM</name>
<sequence length="78" mass="8519">MNGLNKTYSLTGICAMAILWSSFALAEEVTLTLSQEQDGGEAGRACMYIHEGKAEYRIVQSHESCPATVVVQKNNNHT</sequence>
<reference evidence="2 3" key="1">
    <citation type="submission" date="2014-10" db="EMBL/GenBank/DDBJ databases">
        <title>Genome sequence of Erwinia typographi M043b.</title>
        <authorList>
            <person name="Chan K.-G."/>
            <person name="Tan W.-S."/>
        </authorList>
    </citation>
    <scope>NUCLEOTIDE SEQUENCE [LARGE SCALE GENOMIC DNA]</scope>
    <source>
        <strain evidence="2 3">M043b</strain>
    </source>
</reference>
<protein>
    <submittedName>
        <fullName evidence="2">Uncharacterized protein</fullName>
    </submittedName>
</protein>
<keyword evidence="3" id="KW-1185">Reference proteome</keyword>
<organism evidence="2 3">
    <name type="scientific">Erwinia typographi</name>
    <dbReference type="NCBI Taxonomy" id="371042"/>
    <lineage>
        <taxon>Bacteria</taxon>
        <taxon>Pseudomonadati</taxon>
        <taxon>Pseudomonadota</taxon>
        <taxon>Gammaproteobacteria</taxon>
        <taxon>Enterobacterales</taxon>
        <taxon>Erwiniaceae</taxon>
        <taxon>Erwinia</taxon>
    </lineage>
</organism>
<proteinExistence type="predicted"/>
<dbReference type="eggNOG" id="ENOG502ZQSS">
    <property type="taxonomic scope" value="Bacteria"/>
</dbReference>
<dbReference type="Proteomes" id="UP000030351">
    <property type="component" value="Unassembled WGS sequence"/>
</dbReference>
<feature type="chain" id="PRO_5002017697" evidence="1">
    <location>
        <begin position="27"/>
        <end position="78"/>
    </location>
</feature>
<gene>
    <name evidence="2" type="ORF">NG99_25050</name>
</gene>
<comment type="caution">
    <text evidence="2">The sequence shown here is derived from an EMBL/GenBank/DDBJ whole genome shotgun (WGS) entry which is preliminary data.</text>
</comment>
<accession>A0A0A3YMD3</accession>
<dbReference type="AlphaFoldDB" id="A0A0A3YMD3"/>
<evidence type="ECO:0000313" key="2">
    <source>
        <dbReference type="EMBL" id="KGT86679.1"/>
    </source>
</evidence>
<keyword evidence="1" id="KW-0732">Signal</keyword>
<evidence type="ECO:0000256" key="1">
    <source>
        <dbReference type="SAM" id="SignalP"/>
    </source>
</evidence>
<dbReference type="EMBL" id="JRUQ01000090">
    <property type="protein sequence ID" value="KGT86679.1"/>
    <property type="molecule type" value="Genomic_DNA"/>
</dbReference>
<feature type="signal peptide" evidence="1">
    <location>
        <begin position="1"/>
        <end position="26"/>
    </location>
</feature>